<keyword evidence="2" id="KW-1185">Reference proteome</keyword>
<name>A0A152A388_TIELA</name>
<dbReference type="Gene3D" id="1.10.10.60">
    <property type="entry name" value="Homeodomain-like"/>
    <property type="match status" value="1"/>
</dbReference>
<dbReference type="InParanoid" id="A0A152A388"/>
<gene>
    <name evidence="1" type="ORF">DLAC_02763</name>
</gene>
<protein>
    <submittedName>
        <fullName evidence="1">Uncharacterized protein</fullName>
    </submittedName>
</protein>
<dbReference type="OrthoDB" id="10056939at2759"/>
<evidence type="ECO:0000313" key="2">
    <source>
        <dbReference type="Proteomes" id="UP000076078"/>
    </source>
</evidence>
<reference evidence="1 2" key="1">
    <citation type="submission" date="2015-12" db="EMBL/GenBank/DDBJ databases">
        <title>Dictyostelia acquired genes for synthesis and detection of signals that induce cell-type specialization by lateral gene transfer from prokaryotes.</title>
        <authorList>
            <person name="Gloeckner G."/>
            <person name="Schaap P."/>
        </authorList>
    </citation>
    <scope>NUCLEOTIDE SEQUENCE [LARGE SCALE GENOMIC DNA]</scope>
    <source>
        <strain evidence="1 2">TK</strain>
    </source>
</reference>
<comment type="caution">
    <text evidence="1">The sequence shown here is derived from an EMBL/GenBank/DDBJ whole genome shotgun (WGS) entry which is preliminary data.</text>
</comment>
<dbReference type="EMBL" id="LODT01000013">
    <property type="protein sequence ID" value="KYR00723.1"/>
    <property type="molecule type" value="Genomic_DNA"/>
</dbReference>
<evidence type="ECO:0000313" key="1">
    <source>
        <dbReference type="EMBL" id="KYR00723.1"/>
    </source>
</evidence>
<organism evidence="1 2">
    <name type="scientific">Tieghemostelium lacteum</name>
    <name type="common">Slime mold</name>
    <name type="synonym">Dictyostelium lacteum</name>
    <dbReference type="NCBI Taxonomy" id="361077"/>
    <lineage>
        <taxon>Eukaryota</taxon>
        <taxon>Amoebozoa</taxon>
        <taxon>Evosea</taxon>
        <taxon>Eumycetozoa</taxon>
        <taxon>Dictyostelia</taxon>
        <taxon>Dictyosteliales</taxon>
        <taxon>Raperosteliaceae</taxon>
        <taxon>Tieghemostelium</taxon>
    </lineage>
</organism>
<sequence>MEKHLEFPVHLFRPEGCNFNLNDYVSSLLDLNIQPPNMKNLITTNIEKYVKELNLLEEQKNCYIKIYKDIYQALNHEFIKNNQVLIDKFILEHISFCNKQFLFLQLSLRETFCASILEHAKIYGILPDSKTKYGNPKLEKLYESKNTEQVYLQLTEKLYMAAICNTSVHKVNEWMANKRHRVEMGSVPKKSIKRNQDYEDLYSSDSE</sequence>
<proteinExistence type="predicted"/>
<dbReference type="Proteomes" id="UP000076078">
    <property type="component" value="Unassembled WGS sequence"/>
</dbReference>
<dbReference type="AlphaFoldDB" id="A0A152A388"/>
<accession>A0A152A388</accession>